<protein>
    <submittedName>
        <fullName evidence="2">Uncharacterized protein</fullName>
    </submittedName>
</protein>
<evidence type="ECO:0000313" key="3">
    <source>
        <dbReference type="Proteomes" id="UP000015530"/>
    </source>
</evidence>
<dbReference type="AlphaFoldDB" id="T0M335"/>
<feature type="coiled-coil region" evidence="1">
    <location>
        <begin position="28"/>
        <end position="69"/>
    </location>
</feature>
<organism evidence="2 3">
    <name type="scientific">Colletotrichum gloeosporioides (strain Cg-14)</name>
    <name type="common">Anthracnose fungus</name>
    <name type="synonym">Glomerella cingulata</name>
    <dbReference type="NCBI Taxonomy" id="1237896"/>
    <lineage>
        <taxon>Eukaryota</taxon>
        <taxon>Fungi</taxon>
        <taxon>Dikarya</taxon>
        <taxon>Ascomycota</taxon>
        <taxon>Pezizomycotina</taxon>
        <taxon>Sordariomycetes</taxon>
        <taxon>Hypocreomycetidae</taxon>
        <taxon>Glomerellales</taxon>
        <taxon>Glomerellaceae</taxon>
        <taxon>Colletotrichum</taxon>
        <taxon>Colletotrichum gloeosporioides species complex</taxon>
    </lineage>
</organism>
<dbReference type="HOGENOM" id="CLU_2359607_0_0_1"/>
<gene>
    <name evidence="2" type="ORF">CGLO_01868</name>
</gene>
<proteinExistence type="predicted"/>
<name>T0M335_COLGC</name>
<evidence type="ECO:0000256" key="1">
    <source>
        <dbReference type="SAM" id="Coils"/>
    </source>
</evidence>
<dbReference type="Proteomes" id="UP000015530">
    <property type="component" value="Unassembled WGS sequence"/>
</dbReference>
<accession>T0M335</accession>
<keyword evidence="1" id="KW-0175">Coiled coil</keyword>
<dbReference type="OrthoDB" id="10355385at2759"/>
<evidence type="ECO:0000313" key="2">
    <source>
        <dbReference type="EMBL" id="EQB57951.1"/>
    </source>
</evidence>
<sequence>MDTPDKPVHDSDKVFSITETVPDTRTVNELNQSKIESLTEELQRLKKERDDLKAMCAALRTRIETKKKEIVPTSVDWRSLSREMDDRMSEAVQRWILLSEEQ</sequence>
<reference evidence="3" key="1">
    <citation type="journal article" date="2013" name="Mol. Plant Microbe Interact.">
        <title>Global aspects of pacC regulation of pathogenicity genes in Colletotrichum gloeosporioides as revealed by transcriptome analysis.</title>
        <authorList>
            <person name="Alkan N."/>
            <person name="Meng X."/>
            <person name="Friedlander G."/>
            <person name="Reuveni E."/>
            <person name="Sukno S."/>
            <person name="Sherman A."/>
            <person name="Thon M."/>
            <person name="Fluhr R."/>
            <person name="Prusky D."/>
        </authorList>
    </citation>
    <scope>NUCLEOTIDE SEQUENCE [LARGE SCALE GENOMIC DNA]</scope>
    <source>
        <strain evidence="3">Cg-14</strain>
    </source>
</reference>
<comment type="caution">
    <text evidence="2">The sequence shown here is derived from an EMBL/GenBank/DDBJ whole genome shotgun (WGS) entry which is preliminary data.</text>
</comment>
<dbReference type="EMBL" id="AMYD01000389">
    <property type="protein sequence ID" value="EQB57951.1"/>
    <property type="molecule type" value="Genomic_DNA"/>
</dbReference>